<sequence>MSKREEAMKLFKAGYNCCQAVVGAFSDDIEIDFKTAMLISSSFGGGMGRMREVCGTVSGMLMVLGLRFGYSNPKAFAEKTEHYKRVQECAGKFKEKNGSIICRELLGLDLKRGEADSHIPSERSKEYYKKRPCVDLVGDAAEILEKFYIK</sequence>
<protein>
    <submittedName>
        <fullName evidence="1">C_GCAxxG_C_C family protein</fullName>
    </submittedName>
</protein>
<dbReference type="NCBIfam" id="TIGR01909">
    <property type="entry name" value="C_GCAxxG_C_C"/>
    <property type="match status" value="1"/>
</dbReference>
<dbReference type="AlphaFoldDB" id="A0A2K9P1G1"/>
<gene>
    <name evidence="1" type="ORF">B9O19_00911</name>
</gene>
<reference evidence="1 2" key="1">
    <citation type="submission" date="2017-04" db="EMBL/GenBank/DDBJ databases">
        <title>Monoglobus pectinilyticus 14 draft genome.</title>
        <authorList>
            <person name="Kim C."/>
            <person name="Rosendale D.I."/>
            <person name="Kelly W.J."/>
            <person name="Tannock G.W."/>
            <person name="Patchett M.L."/>
            <person name="Jordens J.Z."/>
        </authorList>
    </citation>
    <scope>NUCLEOTIDE SEQUENCE [LARGE SCALE GENOMIC DNA]</scope>
    <source>
        <strain evidence="1 2">14</strain>
    </source>
</reference>
<dbReference type="KEGG" id="mpec:B9O19_00911"/>
<name>A0A2K9P1G1_9FIRM</name>
<dbReference type="InterPro" id="IPR010181">
    <property type="entry name" value="CGCAxxGCC_motif"/>
</dbReference>
<dbReference type="EMBL" id="CP020991">
    <property type="protein sequence ID" value="AUO19085.1"/>
    <property type="molecule type" value="Genomic_DNA"/>
</dbReference>
<dbReference type="OrthoDB" id="9791535at2"/>
<dbReference type="GeneID" id="98062328"/>
<accession>A0A2K9P1G1</accession>
<keyword evidence="2" id="KW-1185">Reference proteome</keyword>
<dbReference type="RefSeq" id="WP_102365316.1">
    <property type="nucleotide sequence ID" value="NZ_CP020991.1"/>
</dbReference>
<dbReference type="Proteomes" id="UP000235589">
    <property type="component" value="Chromosome"/>
</dbReference>
<organism evidence="1 2">
    <name type="scientific">Monoglobus pectinilyticus</name>
    <dbReference type="NCBI Taxonomy" id="1981510"/>
    <lineage>
        <taxon>Bacteria</taxon>
        <taxon>Bacillati</taxon>
        <taxon>Bacillota</taxon>
        <taxon>Clostridia</taxon>
        <taxon>Monoglobales</taxon>
        <taxon>Monoglobaceae</taxon>
        <taxon>Monoglobus</taxon>
    </lineage>
</organism>
<dbReference type="Pfam" id="PF09719">
    <property type="entry name" value="C_GCAxxG_C_C"/>
    <property type="match status" value="1"/>
</dbReference>
<proteinExistence type="predicted"/>
<evidence type="ECO:0000313" key="1">
    <source>
        <dbReference type="EMBL" id="AUO19085.1"/>
    </source>
</evidence>
<evidence type="ECO:0000313" key="2">
    <source>
        <dbReference type="Proteomes" id="UP000235589"/>
    </source>
</evidence>